<sequence>MELEKLYTSRRLLKKAIRKQESRLAFKLSNIDHYSKANPKNINSIENALEWFLTWRLKLSDYSEIMWCDGVEKLELEKLAPKKWKFSAVAWIGPESNIDIINKCNVLGSLLLNRNGTGIKSYFIDIDDNGKKYTAKK</sequence>
<proteinExistence type="predicted"/>
<name>A0ABS5ZK50_9GAMM</name>
<organism evidence="1 2">
    <name type="scientific">Zooshikella harenae</name>
    <dbReference type="NCBI Taxonomy" id="2827238"/>
    <lineage>
        <taxon>Bacteria</taxon>
        <taxon>Pseudomonadati</taxon>
        <taxon>Pseudomonadota</taxon>
        <taxon>Gammaproteobacteria</taxon>
        <taxon>Oceanospirillales</taxon>
        <taxon>Zooshikellaceae</taxon>
        <taxon>Zooshikella</taxon>
    </lineage>
</organism>
<gene>
    <name evidence="1" type="ORF">KCG35_25740</name>
</gene>
<evidence type="ECO:0000313" key="1">
    <source>
        <dbReference type="EMBL" id="MBU2714457.1"/>
    </source>
</evidence>
<protein>
    <submittedName>
        <fullName evidence="1">Uncharacterized protein</fullName>
    </submittedName>
</protein>
<dbReference type="RefSeq" id="WP_215822728.1">
    <property type="nucleotide sequence ID" value="NZ_JAGSOY010000294.1"/>
</dbReference>
<dbReference type="EMBL" id="JAGSOY010000294">
    <property type="protein sequence ID" value="MBU2714457.1"/>
    <property type="molecule type" value="Genomic_DNA"/>
</dbReference>
<evidence type="ECO:0000313" key="2">
    <source>
        <dbReference type="Proteomes" id="UP000690515"/>
    </source>
</evidence>
<keyword evidence="2" id="KW-1185">Reference proteome</keyword>
<reference evidence="1 2" key="1">
    <citation type="submission" date="2021-04" db="EMBL/GenBank/DDBJ databases">
        <authorList>
            <person name="Pira H."/>
            <person name="Risdian C."/>
            <person name="Wink J."/>
        </authorList>
    </citation>
    <scope>NUCLEOTIDE SEQUENCE [LARGE SCALE GENOMIC DNA]</scope>
    <source>
        <strain evidence="1 2">WH53</strain>
    </source>
</reference>
<dbReference type="Proteomes" id="UP000690515">
    <property type="component" value="Unassembled WGS sequence"/>
</dbReference>
<accession>A0ABS5ZK50</accession>
<comment type="caution">
    <text evidence="1">The sequence shown here is derived from an EMBL/GenBank/DDBJ whole genome shotgun (WGS) entry which is preliminary data.</text>
</comment>